<feature type="zinc finger region" description="C3H1-type" evidence="6">
    <location>
        <begin position="123"/>
        <end position="150"/>
    </location>
</feature>
<evidence type="ECO:0000256" key="4">
    <source>
        <dbReference type="ARBA" id="ARBA00022833"/>
    </source>
</evidence>
<sequence length="279" mass="30192">MMIGETHRLLNLQVPPWQDQSINHPTVQISSSSLLTPSSPPSNLPTNPQSPSYADVLAYLLAAGAGDGDSSAESDFPAGDDDDFYMYEFKVRKCTRARAHDWTECPFAHPGEKARRRDPRKYSYSGTACSDFRKGNCKKGDSCEFAHGVFECWLHPSRYRTQACKDGPACKRRVCFFAHSPDQLRVGSGLASPVSQKSAGSEFFDDGLFGSGSVSSMGELVASLRNLQLSKVKSIPTSGSNWSVGIGSPLYGSPRGTGSPVARPGFFSLPTTPTRPGIR</sequence>
<reference evidence="9" key="2">
    <citation type="submission" date="2020-07" db="EMBL/GenBank/DDBJ databases">
        <authorList>
            <person name="Vera ALvarez R."/>
            <person name="Arias-Moreno D.M."/>
            <person name="Jimenez-Jacinto V."/>
            <person name="Jimenez-Bremont J.F."/>
            <person name="Swaminathan K."/>
            <person name="Moose S.P."/>
            <person name="Guerrero-Gonzalez M.L."/>
            <person name="Marino-Ramirez L."/>
            <person name="Landsman D."/>
            <person name="Rodriguez-Kessler M."/>
            <person name="Delgado-Sanchez P."/>
        </authorList>
    </citation>
    <scope>NUCLEOTIDE SEQUENCE</scope>
    <source>
        <tissue evidence="9">Cladode</tissue>
    </source>
</reference>
<evidence type="ECO:0000256" key="6">
    <source>
        <dbReference type="PROSITE-ProRule" id="PRU00723"/>
    </source>
</evidence>
<evidence type="ECO:0000313" key="9">
    <source>
        <dbReference type="EMBL" id="MBA4664449.1"/>
    </source>
</evidence>
<dbReference type="SMART" id="SM00356">
    <property type="entry name" value="ZnF_C3H1"/>
    <property type="match status" value="2"/>
</dbReference>
<dbReference type="AlphaFoldDB" id="A0A7C9EMX8"/>
<dbReference type="GO" id="GO:0003677">
    <property type="term" value="F:DNA binding"/>
    <property type="evidence" value="ECO:0007669"/>
    <property type="project" value="UniProtKB-KW"/>
</dbReference>
<dbReference type="SUPFAM" id="SSF90229">
    <property type="entry name" value="CCCH zinc finger"/>
    <property type="match status" value="1"/>
</dbReference>
<keyword evidence="5" id="KW-0238">DNA-binding</keyword>
<dbReference type="InterPro" id="IPR036855">
    <property type="entry name" value="Znf_CCCH_sf"/>
</dbReference>
<dbReference type="PROSITE" id="PS50103">
    <property type="entry name" value="ZF_C3H1"/>
    <property type="match status" value="1"/>
</dbReference>
<dbReference type="EMBL" id="GISG01223805">
    <property type="protein sequence ID" value="MBA4664449.1"/>
    <property type="molecule type" value="Transcribed_RNA"/>
</dbReference>
<dbReference type="PANTHER" id="PTHR14493">
    <property type="entry name" value="UNKEMPT FAMILY MEMBER"/>
    <property type="match status" value="1"/>
</dbReference>
<reference evidence="9" key="1">
    <citation type="journal article" date="2013" name="J. Plant Res.">
        <title>Effect of fungi and light on seed germination of three Opuntia species from semiarid lands of central Mexico.</title>
        <authorList>
            <person name="Delgado-Sanchez P."/>
            <person name="Jimenez-Bremont J.F."/>
            <person name="Guerrero-Gonzalez Mde L."/>
            <person name="Flores J."/>
        </authorList>
    </citation>
    <scope>NUCLEOTIDE SEQUENCE</scope>
    <source>
        <tissue evidence="9">Cladode</tissue>
    </source>
</reference>
<dbReference type="GO" id="GO:0006355">
    <property type="term" value="P:regulation of DNA-templated transcription"/>
    <property type="evidence" value="ECO:0007669"/>
    <property type="project" value="UniProtKB-ARBA"/>
</dbReference>
<keyword evidence="4 6" id="KW-0862">Zinc</keyword>
<dbReference type="Gene3D" id="3.30.1370.210">
    <property type="match status" value="1"/>
</dbReference>
<feature type="region of interest" description="Disordered" evidence="7">
    <location>
        <begin position="255"/>
        <end position="279"/>
    </location>
</feature>
<dbReference type="GO" id="GO:0008270">
    <property type="term" value="F:zinc ion binding"/>
    <property type="evidence" value="ECO:0007669"/>
    <property type="project" value="UniProtKB-KW"/>
</dbReference>
<name>A0A7C9EMX8_OPUST</name>
<organism evidence="9">
    <name type="scientific">Opuntia streptacantha</name>
    <name type="common">Prickly pear cactus</name>
    <name type="synonym">Opuntia cardona</name>
    <dbReference type="NCBI Taxonomy" id="393608"/>
    <lineage>
        <taxon>Eukaryota</taxon>
        <taxon>Viridiplantae</taxon>
        <taxon>Streptophyta</taxon>
        <taxon>Embryophyta</taxon>
        <taxon>Tracheophyta</taxon>
        <taxon>Spermatophyta</taxon>
        <taxon>Magnoliopsida</taxon>
        <taxon>eudicotyledons</taxon>
        <taxon>Gunneridae</taxon>
        <taxon>Pentapetalae</taxon>
        <taxon>Caryophyllales</taxon>
        <taxon>Cactineae</taxon>
        <taxon>Cactaceae</taxon>
        <taxon>Opuntioideae</taxon>
        <taxon>Opuntia</taxon>
    </lineage>
</organism>
<dbReference type="Pfam" id="PF14608">
    <property type="entry name" value="zf-CCCH_2"/>
    <property type="match status" value="1"/>
</dbReference>
<feature type="domain" description="C3H1-type" evidence="8">
    <location>
        <begin position="123"/>
        <end position="150"/>
    </location>
</feature>
<keyword evidence="3 6" id="KW-0863">Zinc-finger</keyword>
<evidence type="ECO:0000256" key="5">
    <source>
        <dbReference type="ARBA" id="ARBA00023125"/>
    </source>
</evidence>
<dbReference type="InterPro" id="IPR057444">
    <property type="entry name" value="Znf-CCCH_AtC3H23-like"/>
</dbReference>
<dbReference type="InterPro" id="IPR000571">
    <property type="entry name" value="Znf_CCCH"/>
</dbReference>
<evidence type="ECO:0000256" key="7">
    <source>
        <dbReference type="SAM" id="MobiDB-lite"/>
    </source>
</evidence>
<evidence type="ECO:0000256" key="1">
    <source>
        <dbReference type="ARBA" id="ARBA00022723"/>
    </source>
</evidence>
<dbReference type="FunFam" id="3.30.1370.210:FF:000009">
    <property type="entry name" value="Zinc finger CCCH domain-containing protein 66"/>
    <property type="match status" value="1"/>
</dbReference>
<dbReference type="Pfam" id="PF25512">
    <property type="entry name" value="zf-CCCH_AtC3H23"/>
    <property type="match status" value="1"/>
</dbReference>
<keyword evidence="2" id="KW-0677">Repeat</keyword>
<proteinExistence type="predicted"/>
<feature type="compositionally biased region" description="Polar residues" evidence="7">
    <location>
        <begin position="269"/>
        <end position="279"/>
    </location>
</feature>
<feature type="region of interest" description="Disordered" evidence="7">
    <location>
        <begin position="28"/>
        <end position="49"/>
    </location>
</feature>
<evidence type="ECO:0000256" key="2">
    <source>
        <dbReference type="ARBA" id="ARBA00022737"/>
    </source>
</evidence>
<dbReference type="InterPro" id="IPR045234">
    <property type="entry name" value="Unkempt-like"/>
</dbReference>
<accession>A0A7C9EMX8</accession>
<keyword evidence="1 6" id="KW-0479">Metal-binding</keyword>
<dbReference type="PANTHER" id="PTHR14493:SF147">
    <property type="entry name" value="ZINC FINGER CCCH DOMAIN-CONTAINING PROTEIN 23"/>
    <property type="match status" value="1"/>
</dbReference>
<evidence type="ECO:0000259" key="8">
    <source>
        <dbReference type="PROSITE" id="PS50103"/>
    </source>
</evidence>
<protein>
    <recommendedName>
        <fullName evidence="8">C3H1-type domain-containing protein</fullName>
    </recommendedName>
</protein>
<evidence type="ECO:0000256" key="3">
    <source>
        <dbReference type="ARBA" id="ARBA00022771"/>
    </source>
</evidence>
<dbReference type="Pfam" id="PF00642">
    <property type="entry name" value="zf-CCCH"/>
    <property type="match status" value="1"/>
</dbReference>